<dbReference type="EMBL" id="QJJU01000003">
    <property type="protein sequence ID" value="PXX11373.1"/>
    <property type="molecule type" value="Genomic_DNA"/>
</dbReference>
<evidence type="ECO:0000313" key="2">
    <source>
        <dbReference type="Proteomes" id="UP000247781"/>
    </source>
</evidence>
<reference evidence="2" key="1">
    <citation type="submission" date="2018-05" db="EMBL/GenBank/DDBJ databases">
        <authorList>
            <person name="Deangelis K."/>
            <person name="Huntemann M."/>
            <person name="Clum A."/>
            <person name="Pillay M."/>
            <person name="Palaniappan K."/>
            <person name="Varghese N."/>
            <person name="Mikhailova N."/>
            <person name="Stamatis D."/>
            <person name="Reddy T."/>
            <person name="Daum C."/>
            <person name="Shapiro N."/>
            <person name="Ivanova N."/>
            <person name="Kyrpides N."/>
            <person name="Woyke T."/>
        </authorList>
    </citation>
    <scope>NUCLEOTIDE SEQUENCE [LARGE SCALE GENOMIC DNA]</scope>
    <source>
        <strain evidence="2">GAS496</strain>
    </source>
</reference>
<accession>A0A318HKY2</accession>
<dbReference type="RefSeq" id="WP_272939772.1">
    <property type="nucleotide sequence ID" value="NZ_QJJU01000003.1"/>
</dbReference>
<organism evidence="1 2">
    <name type="scientific">Mycolicibacterium moriokaense</name>
    <dbReference type="NCBI Taxonomy" id="39691"/>
    <lineage>
        <taxon>Bacteria</taxon>
        <taxon>Bacillati</taxon>
        <taxon>Actinomycetota</taxon>
        <taxon>Actinomycetes</taxon>
        <taxon>Mycobacteriales</taxon>
        <taxon>Mycobacteriaceae</taxon>
        <taxon>Mycolicibacterium</taxon>
    </lineage>
</organism>
<name>A0A318HKY2_9MYCO</name>
<proteinExistence type="predicted"/>
<evidence type="ECO:0000313" key="1">
    <source>
        <dbReference type="EMBL" id="PXX11373.1"/>
    </source>
</evidence>
<comment type="caution">
    <text evidence="1">The sequence shown here is derived from an EMBL/GenBank/DDBJ whole genome shotgun (WGS) entry which is preliminary data.</text>
</comment>
<reference evidence="1 2" key="2">
    <citation type="submission" date="2018-06" db="EMBL/GenBank/DDBJ databases">
        <title>Sequencing of bacterial isolates from soil warming experiment in Harvard Forest, Massachusetts, USA.</title>
        <authorList>
            <person name="Deangelis K.PhD."/>
        </authorList>
    </citation>
    <scope>NUCLEOTIDE SEQUENCE [LARGE SCALE GENOMIC DNA]</scope>
    <source>
        <strain evidence="1 2">GAS496</strain>
    </source>
</reference>
<protein>
    <submittedName>
        <fullName evidence="1">Uncharacterized protein</fullName>
    </submittedName>
</protein>
<sequence>MTAELVDITVDLDADGRTAPVHNVANPDKLRAVAGGVKHI</sequence>
<dbReference type="AlphaFoldDB" id="A0A318HKY2"/>
<dbReference type="Proteomes" id="UP000247781">
    <property type="component" value="Unassembled WGS sequence"/>
</dbReference>
<keyword evidence="2" id="KW-1185">Reference proteome</keyword>
<gene>
    <name evidence="1" type="ORF">C8E89_103462</name>
</gene>